<dbReference type="RefSeq" id="XP_018758839.1">
    <property type="nucleotide sequence ID" value="XM_018906237.1"/>
</dbReference>
<protein>
    <submittedName>
        <fullName evidence="1">Uncharacterized protein</fullName>
    </submittedName>
</protein>
<dbReference type="GeneID" id="30073879"/>
<dbReference type="Proteomes" id="UP000009096">
    <property type="component" value="Chromosome 9"/>
</dbReference>
<dbReference type="EMBL" id="DS022257">
    <property type="protein sequence ID" value="EWG52648.1"/>
    <property type="molecule type" value="Genomic_DNA"/>
</dbReference>
<proteinExistence type="predicted"/>
<evidence type="ECO:0000313" key="1">
    <source>
        <dbReference type="EMBL" id="EWG52648.1"/>
    </source>
</evidence>
<sequence>MLNEGSALSVQVSVVRVGDVSNLDSDVGLLGRRSIELVGDFAQLGALFIILEKHGDFVNWLRQSVIVSEGHLRLKSLDNIRIGHRHRRVDSVGCRIIPRMSSKPCGNRKKTVVIGHGSARIRDGSRWGMGRARLRWGESSKRLSIEIQVLIKGISNVNNHGIEVSRNLKAEIVNVGKVLSRLHGAISRWIESLGSVVVAREVSRGLFVGGLRSEAVLL</sequence>
<keyword evidence="2" id="KW-1185">Reference proteome</keyword>
<name>W7MMD8_GIBM7</name>
<dbReference type="AlphaFoldDB" id="W7MMD8"/>
<organism evidence="1 2">
    <name type="scientific">Gibberella moniliformis (strain M3125 / FGSC 7600)</name>
    <name type="common">Maize ear and stalk rot fungus</name>
    <name type="synonym">Fusarium verticillioides</name>
    <dbReference type="NCBI Taxonomy" id="334819"/>
    <lineage>
        <taxon>Eukaryota</taxon>
        <taxon>Fungi</taxon>
        <taxon>Dikarya</taxon>
        <taxon>Ascomycota</taxon>
        <taxon>Pezizomycotina</taxon>
        <taxon>Sordariomycetes</taxon>
        <taxon>Hypocreomycetidae</taxon>
        <taxon>Hypocreales</taxon>
        <taxon>Nectriaceae</taxon>
        <taxon>Fusarium</taxon>
        <taxon>Fusarium fujikuroi species complex</taxon>
    </lineage>
</organism>
<dbReference type="KEGG" id="fvr:FVEG_17003"/>
<accession>W7MMD8</accession>
<dbReference type="VEuPathDB" id="FungiDB:FVEG_17003"/>
<gene>
    <name evidence="1" type="ORF">FVEG_17003</name>
</gene>
<evidence type="ECO:0000313" key="2">
    <source>
        <dbReference type="Proteomes" id="UP000009096"/>
    </source>
</evidence>
<reference evidence="1" key="2">
    <citation type="submission" date="2013-11" db="EMBL/GenBank/DDBJ databases">
        <authorList>
            <consortium name="The Broad Institute Genome Sequencing Platform"/>
            <person name="Ma L.-J."/>
            <person name="Corby-Kistler H."/>
            <person name="Broz K."/>
            <person name="Gale L.R."/>
            <person name="Jonkers W."/>
            <person name="O'Donnell K."/>
            <person name="Ploetz R."/>
            <person name="Steinberg C."/>
            <person name="Schwartz D.C."/>
            <person name="VanEtten H."/>
            <person name="Zhou S."/>
            <person name="Young S.K."/>
            <person name="Zeng Q."/>
            <person name="Gargeya S."/>
            <person name="Fitzgerald M."/>
            <person name="Abouelleil A."/>
            <person name="Alvarado L."/>
            <person name="Chapman S.B."/>
            <person name="Gainer-Dewar J."/>
            <person name="Goldberg J."/>
            <person name="Griggs A."/>
            <person name="Gujja S."/>
            <person name="Hansen M."/>
            <person name="Howarth C."/>
            <person name="Imamovic A."/>
            <person name="Ireland A."/>
            <person name="Larimer J."/>
            <person name="McCowan C."/>
            <person name="Murphy C."/>
            <person name="Pearson M."/>
            <person name="Poon T.W."/>
            <person name="Priest M."/>
            <person name="Roberts A."/>
            <person name="Saif S."/>
            <person name="Shea T."/>
            <person name="Sykes S."/>
            <person name="Wortman J."/>
            <person name="Nusbaum C."/>
            <person name="Birren B."/>
        </authorList>
    </citation>
    <scope>NUCLEOTIDE SEQUENCE</scope>
    <source>
        <strain evidence="1">7600</strain>
    </source>
</reference>
<dbReference type="RefSeq" id="XP_018758841.1">
    <property type="nucleotide sequence ID" value="XM_018906239.1"/>
</dbReference>
<dbReference type="RefSeq" id="XP_018758840.1">
    <property type="nucleotide sequence ID" value="XM_018906238.1"/>
</dbReference>
<dbReference type="EMBL" id="DS022257">
    <property type="protein sequence ID" value="EWG52649.1"/>
    <property type="molecule type" value="Genomic_DNA"/>
</dbReference>
<reference evidence="1 2" key="1">
    <citation type="journal article" date="2010" name="Nature">
        <title>Comparative genomics reveals mobile pathogenicity chromosomes in Fusarium.</title>
        <authorList>
            <person name="Ma L.J."/>
            <person name="van der Does H.C."/>
            <person name="Borkovich K.A."/>
            <person name="Coleman J.J."/>
            <person name="Daboussi M.J."/>
            <person name="Di Pietro A."/>
            <person name="Dufresne M."/>
            <person name="Freitag M."/>
            <person name="Grabherr M."/>
            <person name="Henrissat B."/>
            <person name="Houterman P.M."/>
            <person name="Kang S."/>
            <person name="Shim W.B."/>
            <person name="Woloshuk C."/>
            <person name="Xie X."/>
            <person name="Xu J.R."/>
            <person name="Antoniw J."/>
            <person name="Baker S.E."/>
            <person name="Bluhm B.H."/>
            <person name="Breakspear A."/>
            <person name="Brown D.W."/>
            <person name="Butchko R.A."/>
            <person name="Chapman S."/>
            <person name="Coulson R."/>
            <person name="Coutinho P.M."/>
            <person name="Danchin E.G."/>
            <person name="Diener A."/>
            <person name="Gale L.R."/>
            <person name="Gardiner D.M."/>
            <person name="Goff S."/>
            <person name="Hammond-Kosack K.E."/>
            <person name="Hilburn K."/>
            <person name="Hua-Van A."/>
            <person name="Jonkers W."/>
            <person name="Kazan K."/>
            <person name="Kodira C.D."/>
            <person name="Koehrsen M."/>
            <person name="Kumar L."/>
            <person name="Lee Y.H."/>
            <person name="Li L."/>
            <person name="Manners J.M."/>
            <person name="Miranda-Saavedra D."/>
            <person name="Mukherjee M."/>
            <person name="Park G."/>
            <person name="Park J."/>
            <person name="Park S.Y."/>
            <person name="Proctor R.H."/>
            <person name="Regev A."/>
            <person name="Ruiz-Roldan M.C."/>
            <person name="Sain D."/>
            <person name="Sakthikumar S."/>
            <person name="Sykes S."/>
            <person name="Schwartz D.C."/>
            <person name="Turgeon B.G."/>
            <person name="Wapinski I."/>
            <person name="Yoder O."/>
            <person name="Young S."/>
            <person name="Zeng Q."/>
            <person name="Zhou S."/>
            <person name="Galagan J."/>
            <person name="Cuomo C.A."/>
            <person name="Kistler H.C."/>
            <person name="Rep M."/>
        </authorList>
    </citation>
    <scope>NUCLEOTIDE SEQUENCE [LARGE SCALE GENOMIC DNA]</scope>
    <source>
        <strain evidence="1">7600</strain>
        <strain evidence="2">M3125 / FGSC 7600</strain>
    </source>
</reference>
<dbReference type="EMBL" id="DS022257">
    <property type="protein sequence ID" value="EWG52650.1"/>
    <property type="molecule type" value="Genomic_DNA"/>
</dbReference>